<comment type="caution">
    <text evidence="1">The sequence shown here is derived from an EMBL/GenBank/DDBJ whole genome shotgun (WGS) entry which is preliminary data.</text>
</comment>
<sequence length="56" mass="6243">MLDNSRRDVLKNALLSRPRDFFVGAATTLVVRLTGIEALEDDESESTDDESESIDE</sequence>
<protein>
    <submittedName>
        <fullName evidence="1">Uncharacterized protein</fullName>
    </submittedName>
</protein>
<dbReference type="AlphaFoldDB" id="A0ABD5VDP6"/>
<evidence type="ECO:0000313" key="1">
    <source>
        <dbReference type="EMBL" id="MFC6951257.1"/>
    </source>
</evidence>
<dbReference type="Proteomes" id="UP001596395">
    <property type="component" value="Unassembled WGS sequence"/>
</dbReference>
<reference evidence="1 2" key="1">
    <citation type="journal article" date="2019" name="Int. J. Syst. Evol. Microbiol.">
        <title>The Global Catalogue of Microorganisms (GCM) 10K type strain sequencing project: providing services to taxonomists for standard genome sequencing and annotation.</title>
        <authorList>
            <consortium name="The Broad Institute Genomics Platform"/>
            <consortium name="The Broad Institute Genome Sequencing Center for Infectious Disease"/>
            <person name="Wu L."/>
            <person name="Ma J."/>
        </authorList>
    </citation>
    <scope>NUCLEOTIDE SEQUENCE [LARGE SCALE GENOMIC DNA]</scope>
    <source>
        <strain evidence="1 2">GX26</strain>
    </source>
</reference>
<proteinExistence type="predicted"/>
<organism evidence="1 2">
    <name type="scientific">Halorubellus litoreus</name>
    <dbReference type="NCBI Taxonomy" id="755308"/>
    <lineage>
        <taxon>Archaea</taxon>
        <taxon>Methanobacteriati</taxon>
        <taxon>Methanobacteriota</taxon>
        <taxon>Stenosarchaea group</taxon>
        <taxon>Halobacteria</taxon>
        <taxon>Halobacteriales</taxon>
        <taxon>Halorubellaceae</taxon>
        <taxon>Halorubellus</taxon>
    </lineage>
</organism>
<evidence type="ECO:0000313" key="2">
    <source>
        <dbReference type="Proteomes" id="UP001596395"/>
    </source>
</evidence>
<dbReference type="RefSeq" id="WP_336348296.1">
    <property type="nucleotide sequence ID" value="NZ_JAZAQL010000001.1"/>
</dbReference>
<keyword evidence="2" id="KW-1185">Reference proteome</keyword>
<accession>A0ABD5VDP6</accession>
<name>A0ABD5VDP6_9EURY</name>
<dbReference type="EMBL" id="JBHSXN010000001">
    <property type="protein sequence ID" value="MFC6951257.1"/>
    <property type="molecule type" value="Genomic_DNA"/>
</dbReference>
<gene>
    <name evidence="1" type="ORF">ACFQGB_00145</name>
</gene>